<dbReference type="AlphaFoldDB" id="A0A955RMF7"/>
<accession>A0A955RMF7</accession>
<dbReference type="EMBL" id="JAGQLF010000090">
    <property type="protein sequence ID" value="MCA9387327.1"/>
    <property type="molecule type" value="Genomic_DNA"/>
</dbReference>
<proteinExistence type="predicted"/>
<dbReference type="Proteomes" id="UP000714915">
    <property type="component" value="Unassembled WGS sequence"/>
</dbReference>
<name>A0A955RMF7_9BACT</name>
<reference evidence="1" key="1">
    <citation type="submission" date="2020-04" db="EMBL/GenBank/DDBJ databases">
        <authorList>
            <person name="Zhang T."/>
        </authorList>
    </citation>
    <scope>NUCLEOTIDE SEQUENCE</scope>
    <source>
        <strain evidence="1">HKST-UBA09</strain>
    </source>
</reference>
<comment type="caution">
    <text evidence="1">The sequence shown here is derived from an EMBL/GenBank/DDBJ whole genome shotgun (WGS) entry which is preliminary data.</text>
</comment>
<protein>
    <submittedName>
        <fullName evidence="1">Uncharacterized protein</fullName>
    </submittedName>
</protein>
<gene>
    <name evidence="1" type="ORF">KC669_04810</name>
</gene>
<reference evidence="1" key="2">
    <citation type="journal article" date="2021" name="Microbiome">
        <title>Successional dynamics and alternative stable states in a saline activated sludge microbial community over 9 years.</title>
        <authorList>
            <person name="Wang Y."/>
            <person name="Ye J."/>
            <person name="Ju F."/>
            <person name="Liu L."/>
            <person name="Boyd J.A."/>
            <person name="Deng Y."/>
            <person name="Parks D.H."/>
            <person name="Jiang X."/>
            <person name="Yin X."/>
            <person name="Woodcroft B.J."/>
            <person name="Tyson G.W."/>
            <person name="Hugenholtz P."/>
            <person name="Polz M.F."/>
            <person name="Zhang T."/>
        </authorList>
    </citation>
    <scope>NUCLEOTIDE SEQUENCE</scope>
    <source>
        <strain evidence="1">HKST-UBA09</strain>
    </source>
</reference>
<evidence type="ECO:0000313" key="1">
    <source>
        <dbReference type="EMBL" id="MCA9387327.1"/>
    </source>
</evidence>
<organism evidence="1 2">
    <name type="scientific">Candidatus Dojkabacteria bacterium</name>
    <dbReference type="NCBI Taxonomy" id="2099670"/>
    <lineage>
        <taxon>Bacteria</taxon>
        <taxon>Candidatus Dojkabacteria</taxon>
    </lineage>
</organism>
<sequence length="95" mass="11117">MTYSDYSLTPDEYEVFLAAKKSKKLDQIWEDLLNRVQEDSLKSEAKTKGYQLVDNPDLEDDVIASYKMFIIPNASTELDHFIRENLYPFVVCMKI</sequence>
<evidence type="ECO:0000313" key="2">
    <source>
        <dbReference type="Proteomes" id="UP000714915"/>
    </source>
</evidence>